<dbReference type="OrthoDB" id="10557054at2759"/>
<name>A0A812YBQ9_SYMPI</name>
<sequence length="536" mass="57700">MLRPAGQPSQFRAVAALLSLRQLADSDFRDIGGCWVGALFEHGHLYRCASSSMPMLCLGFHYKIAFMFHVQELEQGFFRLSEDSATEPLDARDAASKFEPVCLTSINKAVSDAVEPWTGIPVKVCLPTDLPATIRGTGILLKQTGAETGLVKYWLQHGTLCQTAPATFLKMLCSATGVEEDAGGIDEGMGKQEALLTMLVSAYFPDLSAKDKRDMVLRLLKSAEGTSKRKSPACLSAVLKILAHEDDFSKLMELKTQVDDEDRADLVIRREGYHRSKAAAFTPLLIKNLKPPGPGIYINMQTSLCQFQGYYERPQKPADDKGKVKKKKGRVGAFTPPPGNGDVSGKPSNKEIQAALDKVLAGETDPGDVAEADEPQAGAAGPVPGDDSDEDVDEKLGSSSSSLSDSAGAKPGPSGVRKSTPAGQASPKQRLTPVSPGAKSRAGAAFPKESEAATQPEEPMFVVPKATKTDKGKDEAPKSEVPKEKKDKASKRKAAEEGADKKKEKKKEKKDSKNKGKGAKEQRSWDCIFLGRLRPV</sequence>
<dbReference type="Proteomes" id="UP000649617">
    <property type="component" value="Unassembled WGS sequence"/>
</dbReference>
<evidence type="ECO:0000313" key="2">
    <source>
        <dbReference type="EMBL" id="CAE7768495.1"/>
    </source>
</evidence>
<organism evidence="2 3">
    <name type="scientific">Symbiodinium pilosum</name>
    <name type="common">Dinoflagellate</name>
    <dbReference type="NCBI Taxonomy" id="2952"/>
    <lineage>
        <taxon>Eukaryota</taxon>
        <taxon>Sar</taxon>
        <taxon>Alveolata</taxon>
        <taxon>Dinophyceae</taxon>
        <taxon>Suessiales</taxon>
        <taxon>Symbiodiniaceae</taxon>
        <taxon>Symbiodinium</taxon>
    </lineage>
</organism>
<feature type="compositionally biased region" description="Low complexity" evidence="1">
    <location>
        <begin position="397"/>
        <end position="409"/>
    </location>
</feature>
<evidence type="ECO:0000313" key="3">
    <source>
        <dbReference type="Proteomes" id="UP000649617"/>
    </source>
</evidence>
<feature type="compositionally biased region" description="Acidic residues" evidence="1">
    <location>
        <begin position="365"/>
        <end position="374"/>
    </location>
</feature>
<reference evidence="2" key="1">
    <citation type="submission" date="2021-02" db="EMBL/GenBank/DDBJ databases">
        <authorList>
            <person name="Dougan E. K."/>
            <person name="Rhodes N."/>
            <person name="Thang M."/>
            <person name="Chan C."/>
        </authorList>
    </citation>
    <scope>NUCLEOTIDE SEQUENCE</scope>
</reference>
<feature type="compositionally biased region" description="Basic and acidic residues" evidence="1">
    <location>
        <begin position="509"/>
        <end position="524"/>
    </location>
</feature>
<protein>
    <submittedName>
        <fullName evidence="2">Trank1 protein</fullName>
    </submittedName>
</protein>
<feature type="compositionally biased region" description="Basic and acidic residues" evidence="1">
    <location>
        <begin position="467"/>
        <end position="502"/>
    </location>
</feature>
<accession>A0A812YBQ9</accession>
<feature type="region of interest" description="Disordered" evidence="1">
    <location>
        <begin position="365"/>
        <end position="536"/>
    </location>
</feature>
<comment type="caution">
    <text evidence="2">The sequence shown here is derived from an EMBL/GenBank/DDBJ whole genome shotgun (WGS) entry which is preliminary data.</text>
</comment>
<dbReference type="AlphaFoldDB" id="A0A812YBQ9"/>
<dbReference type="EMBL" id="CAJNIZ010047472">
    <property type="protein sequence ID" value="CAE7768495.1"/>
    <property type="molecule type" value="Genomic_DNA"/>
</dbReference>
<keyword evidence="3" id="KW-1185">Reference proteome</keyword>
<proteinExistence type="predicted"/>
<feature type="region of interest" description="Disordered" evidence="1">
    <location>
        <begin position="314"/>
        <end position="348"/>
    </location>
</feature>
<gene>
    <name evidence="2" type="primary">Trank1</name>
    <name evidence="2" type="ORF">SPIL2461_LOCUS22583</name>
</gene>
<evidence type="ECO:0000256" key="1">
    <source>
        <dbReference type="SAM" id="MobiDB-lite"/>
    </source>
</evidence>